<dbReference type="GO" id="GO:0003700">
    <property type="term" value="F:DNA-binding transcription factor activity"/>
    <property type="evidence" value="ECO:0007669"/>
    <property type="project" value="TreeGrafter"/>
</dbReference>
<dbReference type="AlphaFoldDB" id="A0A9X8UJW9"/>
<dbReference type="InterPro" id="IPR036390">
    <property type="entry name" value="WH_DNA-bd_sf"/>
</dbReference>
<accession>A0A9X8UJW9</accession>
<organism evidence="6 7">
    <name type="scientific">Harryflintia acetispora</name>
    <dbReference type="NCBI Taxonomy" id="1849041"/>
    <lineage>
        <taxon>Bacteria</taxon>
        <taxon>Bacillati</taxon>
        <taxon>Bacillota</taxon>
        <taxon>Clostridia</taxon>
        <taxon>Eubacteriales</taxon>
        <taxon>Oscillospiraceae</taxon>
        <taxon>Harryflintia</taxon>
    </lineage>
</organism>
<evidence type="ECO:0000313" key="6">
    <source>
        <dbReference type="EMBL" id="TCL43823.1"/>
    </source>
</evidence>
<dbReference type="PANTHER" id="PTHR30136">
    <property type="entry name" value="HELIX-TURN-HELIX TRANSCRIPTIONAL REGULATOR, ICLR FAMILY"/>
    <property type="match status" value="1"/>
</dbReference>
<evidence type="ECO:0000313" key="7">
    <source>
        <dbReference type="Proteomes" id="UP000294682"/>
    </source>
</evidence>
<dbReference type="PANTHER" id="PTHR30136:SF35">
    <property type="entry name" value="HTH-TYPE TRANSCRIPTIONAL REGULATOR RV1719"/>
    <property type="match status" value="1"/>
</dbReference>
<dbReference type="EMBL" id="SLUK01000004">
    <property type="protein sequence ID" value="TCL43823.1"/>
    <property type="molecule type" value="Genomic_DNA"/>
</dbReference>
<protein>
    <submittedName>
        <fullName evidence="6">IclR family transcriptional regulator</fullName>
    </submittedName>
</protein>
<proteinExistence type="predicted"/>
<evidence type="ECO:0000256" key="3">
    <source>
        <dbReference type="ARBA" id="ARBA00023163"/>
    </source>
</evidence>
<dbReference type="InterPro" id="IPR036388">
    <property type="entry name" value="WH-like_DNA-bd_sf"/>
</dbReference>
<dbReference type="SUPFAM" id="SSF46785">
    <property type="entry name" value="Winged helix' DNA-binding domain"/>
    <property type="match status" value="1"/>
</dbReference>
<feature type="domain" description="HTH iclR-type" evidence="4">
    <location>
        <begin position="9"/>
        <end position="71"/>
    </location>
</feature>
<dbReference type="InterPro" id="IPR029016">
    <property type="entry name" value="GAF-like_dom_sf"/>
</dbReference>
<evidence type="ECO:0000256" key="1">
    <source>
        <dbReference type="ARBA" id="ARBA00023015"/>
    </source>
</evidence>
<dbReference type="InterPro" id="IPR050707">
    <property type="entry name" value="HTH_MetabolicPath_Reg"/>
</dbReference>
<sequence length="260" mass="28700">MPKGKTSTNQSLDRALDLLELLSTPNSSLNIAEIGKELSVSWATAQAIVNSLYSRGYLEKEPATGKYHLGYKLFGLGNLYPLQYPFLYACEKHLLAMNAKWKVKVNVIILKPRFCGIIILSQDVSLIPNMVFGQLLPAYASASGKVLLASMDPAQLDEWCEGFEFRQLTPHTITGKERLLEELEAVRRQGYAMEVEELALQRACIGVPIRDVSGKIIAAVSCSSVKQTILSHKEEMLADLMAVGTAISTELGYSPLTYKE</sequence>
<keyword evidence="2" id="KW-0238">DNA-binding</keyword>
<dbReference type="GO" id="GO:0003677">
    <property type="term" value="F:DNA binding"/>
    <property type="evidence" value="ECO:0007669"/>
    <property type="project" value="UniProtKB-KW"/>
</dbReference>
<dbReference type="InterPro" id="IPR014757">
    <property type="entry name" value="Tscrpt_reg_IclR_C"/>
</dbReference>
<dbReference type="SUPFAM" id="SSF55781">
    <property type="entry name" value="GAF domain-like"/>
    <property type="match status" value="1"/>
</dbReference>
<comment type="caution">
    <text evidence="6">The sequence shown here is derived from an EMBL/GenBank/DDBJ whole genome shotgun (WGS) entry which is preliminary data.</text>
</comment>
<dbReference type="OrthoDB" id="9791752at2"/>
<name>A0A9X8UJW9_9FIRM</name>
<dbReference type="Pfam" id="PF09339">
    <property type="entry name" value="HTH_IclR"/>
    <property type="match status" value="1"/>
</dbReference>
<keyword evidence="7" id="KW-1185">Reference proteome</keyword>
<evidence type="ECO:0000256" key="2">
    <source>
        <dbReference type="ARBA" id="ARBA00023125"/>
    </source>
</evidence>
<keyword evidence="1" id="KW-0805">Transcription regulation</keyword>
<gene>
    <name evidence="6" type="ORF">EDD78_104162</name>
</gene>
<evidence type="ECO:0000259" key="4">
    <source>
        <dbReference type="PROSITE" id="PS51077"/>
    </source>
</evidence>
<dbReference type="PROSITE" id="PS51077">
    <property type="entry name" value="HTH_ICLR"/>
    <property type="match status" value="1"/>
</dbReference>
<dbReference type="RefSeq" id="WP_079697834.1">
    <property type="nucleotide sequence ID" value="NZ_JADNAH010000053.1"/>
</dbReference>
<dbReference type="SMART" id="SM00346">
    <property type="entry name" value="HTH_ICLR"/>
    <property type="match status" value="1"/>
</dbReference>
<evidence type="ECO:0000259" key="5">
    <source>
        <dbReference type="PROSITE" id="PS51078"/>
    </source>
</evidence>
<dbReference type="Pfam" id="PF01614">
    <property type="entry name" value="IclR_C"/>
    <property type="match status" value="1"/>
</dbReference>
<dbReference type="Gene3D" id="1.10.10.10">
    <property type="entry name" value="Winged helix-like DNA-binding domain superfamily/Winged helix DNA-binding domain"/>
    <property type="match status" value="1"/>
</dbReference>
<dbReference type="Proteomes" id="UP000294682">
    <property type="component" value="Unassembled WGS sequence"/>
</dbReference>
<dbReference type="PROSITE" id="PS51078">
    <property type="entry name" value="ICLR_ED"/>
    <property type="match status" value="1"/>
</dbReference>
<dbReference type="Gene3D" id="3.30.450.40">
    <property type="match status" value="1"/>
</dbReference>
<keyword evidence="3" id="KW-0804">Transcription</keyword>
<reference evidence="6 7" key="1">
    <citation type="submission" date="2019-03" db="EMBL/GenBank/DDBJ databases">
        <title>Genomic Encyclopedia of Type Strains, Phase IV (KMG-IV): sequencing the most valuable type-strain genomes for metagenomic binning, comparative biology and taxonomic classification.</title>
        <authorList>
            <person name="Goeker M."/>
        </authorList>
    </citation>
    <scope>NUCLEOTIDE SEQUENCE [LARGE SCALE GENOMIC DNA]</scope>
    <source>
        <strain evidence="6 7">DSM 100433</strain>
    </source>
</reference>
<dbReference type="InterPro" id="IPR005471">
    <property type="entry name" value="Tscrpt_reg_IclR_N"/>
</dbReference>
<dbReference type="GO" id="GO:0045892">
    <property type="term" value="P:negative regulation of DNA-templated transcription"/>
    <property type="evidence" value="ECO:0007669"/>
    <property type="project" value="TreeGrafter"/>
</dbReference>
<feature type="domain" description="IclR-ED" evidence="5">
    <location>
        <begin position="72"/>
        <end position="253"/>
    </location>
</feature>